<evidence type="ECO:0000256" key="4">
    <source>
        <dbReference type="ARBA" id="ARBA00022917"/>
    </source>
</evidence>
<dbReference type="GO" id="GO:0003743">
    <property type="term" value="F:translation initiation factor activity"/>
    <property type="evidence" value="ECO:0007669"/>
    <property type="project" value="UniProtKB-UniRule"/>
</dbReference>
<dbReference type="InterPro" id="IPR007783">
    <property type="entry name" value="eIF3d"/>
</dbReference>
<feature type="region of interest" description="Disordered" evidence="6">
    <location>
        <begin position="84"/>
        <end position="165"/>
    </location>
</feature>
<evidence type="ECO:0000256" key="3">
    <source>
        <dbReference type="ARBA" id="ARBA00022884"/>
    </source>
</evidence>
<keyword evidence="1 5" id="KW-0963">Cytoplasm</keyword>
<feature type="region of interest" description="RNA gate" evidence="5">
    <location>
        <begin position="299"/>
        <end position="313"/>
    </location>
</feature>
<evidence type="ECO:0000256" key="6">
    <source>
        <dbReference type="SAM" id="MobiDB-lite"/>
    </source>
</evidence>
<dbReference type="GO" id="GO:0001732">
    <property type="term" value="P:formation of cytoplasmic translation initiation complex"/>
    <property type="evidence" value="ECO:0007669"/>
    <property type="project" value="UniProtKB-UniRule"/>
</dbReference>
<comment type="caution">
    <text evidence="7">The sequence shown here is derived from an EMBL/GenBank/DDBJ whole genome shotgun (WGS) entry which is preliminary data.</text>
</comment>
<dbReference type="GO" id="GO:0005829">
    <property type="term" value="C:cytosol"/>
    <property type="evidence" value="ECO:0007669"/>
    <property type="project" value="EnsemblFungi"/>
</dbReference>
<reference evidence="7 8" key="1">
    <citation type="journal article" date="2014" name="Genome Announc.">
        <title>Draft genome sequence of the pathogenic fungus Scedosporium apiospermum.</title>
        <authorList>
            <person name="Vandeputte P."/>
            <person name="Ghamrawi S."/>
            <person name="Rechenmann M."/>
            <person name="Iltis A."/>
            <person name="Giraud S."/>
            <person name="Fleury M."/>
            <person name="Thornton C."/>
            <person name="Delhaes L."/>
            <person name="Meyer W."/>
            <person name="Papon N."/>
            <person name="Bouchara J.P."/>
        </authorList>
    </citation>
    <scope>NUCLEOTIDE SEQUENCE [LARGE SCALE GENOMIC DNA]</scope>
    <source>
        <strain evidence="7 8">IHEM 14462</strain>
    </source>
</reference>
<organism evidence="7 8">
    <name type="scientific">Pseudallescheria apiosperma</name>
    <name type="common">Scedosporium apiospermum</name>
    <dbReference type="NCBI Taxonomy" id="563466"/>
    <lineage>
        <taxon>Eukaryota</taxon>
        <taxon>Fungi</taxon>
        <taxon>Dikarya</taxon>
        <taxon>Ascomycota</taxon>
        <taxon>Pezizomycotina</taxon>
        <taxon>Sordariomycetes</taxon>
        <taxon>Hypocreomycetidae</taxon>
        <taxon>Microascales</taxon>
        <taxon>Microascaceae</taxon>
        <taxon>Scedosporium</taxon>
    </lineage>
</organism>
<dbReference type="OrthoDB" id="16538at2759"/>
<accession>A0A084G9Y5</accession>
<comment type="similarity">
    <text evidence="5">Belongs to the eIF-3 subunit D family.</text>
</comment>
<evidence type="ECO:0000313" key="7">
    <source>
        <dbReference type="EMBL" id="KEZ44147.1"/>
    </source>
</evidence>
<dbReference type="HAMAP" id="MF_03003">
    <property type="entry name" value="eIF3d"/>
    <property type="match status" value="1"/>
</dbReference>
<feature type="region of interest" description="Disordered" evidence="6">
    <location>
        <begin position="43"/>
        <end position="67"/>
    </location>
</feature>
<evidence type="ECO:0000313" key="8">
    <source>
        <dbReference type="Proteomes" id="UP000028545"/>
    </source>
</evidence>
<keyword evidence="2 5" id="KW-0396">Initiation factor</keyword>
<dbReference type="GO" id="GO:0033290">
    <property type="term" value="C:eukaryotic 48S preinitiation complex"/>
    <property type="evidence" value="ECO:0007669"/>
    <property type="project" value="UniProtKB-UniRule"/>
</dbReference>
<dbReference type="GO" id="GO:0002191">
    <property type="term" value="P:cap-dependent translational initiation"/>
    <property type="evidence" value="ECO:0007669"/>
    <property type="project" value="UniProtKB-UniRule"/>
</dbReference>
<keyword evidence="4 5" id="KW-0648">Protein biosynthesis</keyword>
<dbReference type="Pfam" id="PF05091">
    <property type="entry name" value="eIF-3_zeta"/>
    <property type="match status" value="1"/>
</dbReference>
<evidence type="ECO:0000256" key="2">
    <source>
        <dbReference type="ARBA" id="ARBA00022540"/>
    </source>
</evidence>
<sequence length="569" mass="63057">MTAKNLVDLVDSCPPDDGWGCSVTSDITLNGVPYAPFSKGDKLSRVADWSSDSKDRDGRGRGQYGRNYRDQQVYGANHAVIFNAPPTEDEGSFSVVSNTRDTGKTRYGRGAVFTRGRGQRGGRGDRTSGRQTLQRSGRGGQQGYGYQGRQSAGGRGRRFGWRDYDKPARNRDASINVKAEWQLLEEIDFNRLSKLNLEADEGEDVESYGFLYYYDRSYDKPPVKGTEKRLTALDRAAYNVTTSSDPVIQELAEKDEATIFATDSVLSMLMCAPRSVYPWDIVIVRQGNKIFLDKRDNAALDMVTVNENAADAPMDAADGNKDTINQPGALAEEATYINHNFANQVVLENESNKVKMPNPNPFYNASEDTDPPASKVYKYRKFDLSTNEDNPVYLIVRTELDAVQKNAISGEDQFLAVKALNEFDSKAPGSGGALDWRAKLVSQRGAVVATEMKNNSCKLARWTVQSILAKADQMKLGFVSRANPRANDKHVILGVIGWKPRDFATQMNLSLSNGWGIVRTIADMCLNHGGNKFILVKDPNKPIVRLYEIPAGSFDEDDEDGHEEAEAEE</sequence>
<dbReference type="EMBL" id="JOWA01000088">
    <property type="protein sequence ID" value="KEZ44147.1"/>
    <property type="molecule type" value="Genomic_DNA"/>
</dbReference>
<comment type="subunit">
    <text evidence="5">Component of the eukaryotic translation initiation factor 3 (eIF-3) complex.</text>
</comment>
<protein>
    <recommendedName>
        <fullName evidence="5">Eukaryotic translation initiation factor 3 subunit D</fullName>
        <shortName evidence="5">eIF3d</shortName>
    </recommendedName>
</protein>
<dbReference type="GO" id="GO:0071541">
    <property type="term" value="C:eukaryotic translation initiation factor 3 complex, eIF3m"/>
    <property type="evidence" value="ECO:0007669"/>
    <property type="project" value="EnsemblFungi"/>
</dbReference>
<feature type="compositionally biased region" description="Acidic residues" evidence="6">
    <location>
        <begin position="554"/>
        <end position="569"/>
    </location>
</feature>
<dbReference type="HOGENOM" id="CLU_024521_2_0_1"/>
<evidence type="ECO:0000256" key="5">
    <source>
        <dbReference type="HAMAP-Rule" id="MF_03003"/>
    </source>
</evidence>
<feature type="compositionally biased region" description="Gly residues" evidence="6">
    <location>
        <begin position="137"/>
        <end position="154"/>
    </location>
</feature>
<dbReference type="VEuPathDB" id="FungiDB:SAPIO_CDS3070"/>
<dbReference type="RefSeq" id="XP_016643946.1">
    <property type="nucleotide sequence ID" value="XM_016785940.1"/>
</dbReference>
<comment type="subcellular location">
    <subcellularLocation>
        <location evidence="5">Cytoplasm</location>
    </subcellularLocation>
</comment>
<dbReference type="GeneID" id="27722142"/>
<dbReference type="OMA" id="FMDKRDN"/>
<dbReference type="KEGG" id="sapo:SAPIO_CDS3070"/>
<gene>
    <name evidence="7" type="ORF">SAPIO_CDS3070</name>
</gene>
<dbReference type="PIRSF" id="PIRSF016281">
    <property type="entry name" value="EIF-3_zeta"/>
    <property type="match status" value="1"/>
</dbReference>
<evidence type="ECO:0000256" key="1">
    <source>
        <dbReference type="ARBA" id="ARBA00022490"/>
    </source>
</evidence>
<dbReference type="GO" id="GO:0098808">
    <property type="term" value="F:mRNA cap binding"/>
    <property type="evidence" value="ECO:0007669"/>
    <property type="project" value="UniProtKB-UniRule"/>
</dbReference>
<name>A0A084G9Y5_PSEDA</name>
<feature type="compositionally biased region" description="Basic and acidic residues" evidence="6">
    <location>
        <begin position="43"/>
        <end position="60"/>
    </location>
</feature>
<dbReference type="PANTHER" id="PTHR12399">
    <property type="entry name" value="EUKARYOTIC TRANSLATION INITIATION FACTOR 3 SUBUNIT 7"/>
    <property type="match status" value="1"/>
</dbReference>
<dbReference type="GO" id="GO:0071540">
    <property type="term" value="C:eukaryotic translation initiation factor 3 complex, eIF3e"/>
    <property type="evidence" value="ECO:0007669"/>
    <property type="project" value="EnsemblFungi"/>
</dbReference>
<dbReference type="PANTHER" id="PTHR12399:SF0">
    <property type="entry name" value="EUKARYOTIC TRANSLATION INITIATION FACTOR 3 SUBUNIT D"/>
    <property type="match status" value="1"/>
</dbReference>
<dbReference type="GO" id="GO:0016282">
    <property type="term" value="C:eukaryotic 43S preinitiation complex"/>
    <property type="evidence" value="ECO:0007669"/>
    <property type="project" value="UniProtKB-UniRule"/>
</dbReference>
<keyword evidence="8" id="KW-1185">Reference proteome</keyword>
<feature type="region of interest" description="Disordered" evidence="6">
    <location>
        <begin position="550"/>
        <end position="569"/>
    </location>
</feature>
<keyword evidence="3" id="KW-0694">RNA-binding</keyword>
<proteinExistence type="inferred from homology"/>
<comment type="function">
    <text evidence="5">mRNA cap-binding component of the eukaryotic translation initiation factor 3 (eIF-3) complex, which is involved in protein synthesis of a specialized repertoire of mRNAs and, together with other initiation factors, stimulates binding of mRNA and methionyl-tRNAi to the 40S ribosome. The eIF-3 complex specifically targets and initiates translation of a subset of mRNAs involved in cell proliferation. In the eIF-3 complex, eif3d specifically recognizes and binds the 7-methylguanosine cap of a subset of mRNAs.</text>
</comment>
<dbReference type="AlphaFoldDB" id="A0A084G9Y5"/>
<comment type="domain">
    <text evidence="5">The RNA gate region regulates mRNA cap recognition to prevent promiscuous mRNA-binding before assembly of eif3d into the full eukaryotic translation initiation factor 3 (eIF-3) complex.</text>
</comment>
<dbReference type="Proteomes" id="UP000028545">
    <property type="component" value="Unassembled WGS sequence"/>
</dbReference>